<dbReference type="SUPFAM" id="SSF56219">
    <property type="entry name" value="DNase I-like"/>
    <property type="match status" value="1"/>
</dbReference>
<gene>
    <name evidence="2" type="ORF">LEA_09359</name>
</gene>
<organism evidence="2">
    <name type="scientific">human gut metagenome</name>
    <dbReference type="NCBI Taxonomy" id="408170"/>
    <lineage>
        <taxon>unclassified sequences</taxon>
        <taxon>metagenomes</taxon>
        <taxon>organismal metagenomes</taxon>
    </lineage>
</organism>
<dbReference type="GO" id="GO:0004527">
    <property type="term" value="F:exonuclease activity"/>
    <property type="evidence" value="ECO:0007669"/>
    <property type="project" value="UniProtKB-KW"/>
</dbReference>
<feature type="domain" description="Endonuclease/exonuclease/phosphatase" evidence="1">
    <location>
        <begin position="21"/>
        <end position="229"/>
    </location>
</feature>
<comment type="caution">
    <text evidence="2">The sequence shown here is derived from an EMBL/GenBank/DDBJ whole genome shotgun (WGS) entry which is preliminary data.</text>
</comment>
<feature type="non-terminal residue" evidence="2">
    <location>
        <position position="1"/>
    </location>
</feature>
<evidence type="ECO:0000313" key="2">
    <source>
        <dbReference type="EMBL" id="EKC67331.1"/>
    </source>
</evidence>
<dbReference type="Pfam" id="PF03372">
    <property type="entry name" value="Exo_endo_phos"/>
    <property type="match status" value="1"/>
</dbReference>
<dbReference type="AlphaFoldDB" id="K1U752"/>
<sequence>ATRSYHYDEEAALRNMLEGYDSTFTVNFDSPYLFYPLSKPHGKSYAGMLTLSRFNIESGLRRSLPIEDGFMKFVDLDRCYSVSRVSVSNDKELVLYTLHLSAYTSDGTIATEQLNMLINDMQAEYEKGNYCIAGGDFNKDLLVDSGKIFGIDGADYTWAQPVDPTLFDGTNLSMVAPFNEKKPVPSCRNADGPYNDNQFVLTVDGFIVSDNVTVSGSDVYDLGFKYSDHNPVYMTFKLNG</sequence>
<dbReference type="Gene3D" id="3.60.10.10">
    <property type="entry name" value="Endonuclease/exonuclease/phosphatase"/>
    <property type="match status" value="1"/>
</dbReference>
<accession>K1U752</accession>
<reference evidence="2" key="1">
    <citation type="journal article" date="2013" name="Environ. Microbiol.">
        <title>Microbiota from the distal guts of lean and obese adolescents exhibit partial functional redundancy besides clear differences in community structure.</title>
        <authorList>
            <person name="Ferrer M."/>
            <person name="Ruiz A."/>
            <person name="Lanza F."/>
            <person name="Haange S.B."/>
            <person name="Oberbach A."/>
            <person name="Till H."/>
            <person name="Bargiela R."/>
            <person name="Campoy C."/>
            <person name="Segura M.T."/>
            <person name="Richter M."/>
            <person name="von Bergen M."/>
            <person name="Seifert J."/>
            <person name="Suarez A."/>
        </authorList>
    </citation>
    <scope>NUCLEOTIDE SEQUENCE</scope>
</reference>
<protein>
    <submittedName>
        <fullName evidence="2">Endonuclease/exonuclease/phosphatase family protein</fullName>
    </submittedName>
</protein>
<keyword evidence="2" id="KW-0255">Endonuclease</keyword>
<name>K1U752_9ZZZZ</name>
<dbReference type="GO" id="GO:0004519">
    <property type="term" value="F:endonuclease activity"/>
    <property type="evidence" value="ECO:0007669"/>
    <property type="project" value="UniProtKB-KW"/>
</dbReference>
<dbReference type="EMBL" id="AJWY01006265">
    <property type="protein sequence ID" value="EKC67331.1"/>
    <property type="molecule type" value="Genomic_DNA"/>
</dbReference>
<dbReference type="InterPro" id="IPR005135">
    <property type="entry name" value="Endo/exonuclease/phosphatase"/>
</dbReference>
<dbReference type="InterPro" id="IPR036691">
    <property type="entry name" value="Endo/exonu/phosph_ase_sf"/>
</dbReference>
<evidence type="ECO:0000259" key="1">
    <source>
        <dbReference type="Pfam" id="PF03372"/>
    </source>
</evidence>
<keyword evidence="2" id="KW-0540">Nuclease</keyword>
<keyword evidence="2" id="KW-0269">Exonuclease</keyword>
<proteinExistence type="predicted"/>
<keyword evidence="2" id="KW-0378">Hydrolase</keyword>